<comment type="caution">
    <text evidence="1">The sequence shown here is derived from an EMBL/GenBank/DDBJ whole genome shotgun (WGS) entry which is preliminary data.</text>
</comment>
<keyword evidence="2" id="KW-1185">Reference proteome</keyword>
<organism evidence="1 2">
    <name type="scientific">Rheinheimera aquimaris</name>
    <dbReference type="NCBI Taxonomy" id="412437"/>
    <lineage>
        <taxon>Bacteria</taxon>
        <taxon>Pseudomonadati</taxon>
        <taxon>Pseudomonadota</taxon>
        <taxon>Gammaproteobacteria</taxon>
        <taxon>Chromatiales</taxon>
        <taxon>Chromatiaceae</taxon>
        <taxon>Rheinheimera</taxon>
    </lineage>
</organism>
<accession>A0ABN1DHC9</accession>
<proteinExistence type="predicted"/>
<dbReference type="RefSeq" id="WP_134055024.1">
    <property type="nucleotide sequence ID" value="NZ_BAAAEO010000001.1"/>
</dbReference>
<dbReference type="Proteomes" id="UP001501169">
    <property type="component" value="Unassembled WGS sequence"/>
</dbReference>
<dbReference type="PROSITE" id="PS51257">
    <property type="entry name" value="PROKAR_LIPOPROTEIN"/>
    <property type="match status" value="1"/>
</dbReference>
<evidence type="ECO:0000313" key="2">
    <source>
        <dbReference type="Proteomes" id="UP001501169"/>
    </source>
</evidence>
<name>A0ABN1DHC9_9GAMM</name>
<protein>
    <recommendedName>
        <fullName evidence="3">Lipoprotein</fullName>
    </recommendedName>
</protein>
<evidence type="ECO:0000313" key="1">
    <source>
        <dbReference type="EMBL" id="GAA0543442.1"/>
    </source>
</evidence>
<gene>
    <name evidence="1" type="ORF">GCM10009098_08870</name>
</gene>
<sequence length="129" mass="14378">MRLFYLVLLAICAVSGCQPADKAPISSRLLIDEASVQLQLTPADAPVETPLQLQVYGEGIAEITGEISGISMYMGRVPLKFSRHDTAWQAEFLLGACSDPKMLWQVELELTLTDGKKRLLKQQFHSSWR</sequence>
<reference evidence="1 2" key="1">
    <citation type="journal article" date="2019" name="Int. J. Syst. Evol. Microbiol.">
        <title>The Global Catalogue of Microorganisms (GCM) 10K type strain sequencing project: providing services to taxonomists for standard genome sequencing and annotation.</title>
        <authorList>
            <consortium name="The Broad Institute Genomics Platform"/>
            <consortium name="The Broad Institute Genome Sequencing Center for Infectious Disease"/>
            <person name="Wu L."/>
            <person name="Ma J."/>
        </authorList>
    </citation>
    <scope>NUCLEOTIDE SEQUENCE [LARGE SCALE GENOMIC DNA]</scope>
    <source>
        <strain evidence="1 2">JCM 14331</strain>
    </source>
</reference>
<dbReference type="EMBL" id="BAAAEO010000001">
    <property type="protein sequence ID" value="GAA0543442.1"/>
    <property type="molecule type" value="Genomic_DNA"/>
</dbReference>
<evidence type="ECO:0008006" key="3">
    <source>
        <dbReference type="Google" id="ProtNLM"/>
    </source>
</evidence>